<keyword evidence="3" id="KW-1185">Reference proteome</keyword>
<gene>
    <name evidence="2" type="ORF">CC78DRAFT_618085</name>
</gene>
<dbReference type="PANTHER" id="PTHR38790:SF9">
    <property type="entry name" value="F-BOX DOMAIN-CONTAINING PROTEIN"/>
    <property type="match status" value="1"/>
</dbReference>
<comment type="caution">
    <text evidence="2">The sequence shown here is derived from an EMBL/GenBank/DDBJ whole genome shotgun (WGS) entry which is preliminary data.</text>
</comment>
<name>A0A9P4MYV7_9PLEO</name>
<dbReference type="PANTHER" id="PTHR38790">
    <property type="entry name" value="2EXR DOMAIN-CONTAINING PROTEIN-RELATED"/>
    <property type="match status" value="1"/>
</dbReference>
<protein>
    <recommendedName>
        <fullName evidence="1">DUF7730 domain-containing protein</fullName>
    </recommendedName>
</protein>
<dbReference type="InterPro" id="IPR056632">
    <property type="entry name" value="DUF7730"/>
</dbReference>
<evidence type="ECO:0000313" key="3">
    <source>
        <dbReference type="Proteomes" id="UP000800093"/>
    </source>
</evidence>
<evidence type="ECO:0000259" key="1">
    <source>
        <dbReference type="Pfam" id="PF24864"/>
    </source>
</evidence>
<dbReference type="AlphaFoldDB" id="A0A9P4MYV7"/>
<dbReference type="EMBL" id="ML986633">
    <property type="protein sequence ID" value="KAF2262995.1"/>
    <property type="molecule type" value="Genomic_DNA"/>
</dbReference>
<reference evidence="3" key="1">
    <citation type="journal article" date="2020" name="Stud. Mycol.">
        <title>101 Dothideomycetes genomes: A test case for predicting lifestyles and emergence of pathogens.</title>
        <authorList>
            <person name="Haridas S."/>
            <person name="Albert R."/>
            <person name="Binder M."/>
            <person name="Bloem J."/>
            <person name="LaButti K."/>
            <person name="Salamov A."/>
            <person name="Andreopoulos B."/>
            <person name="Baker S."/>
            <person name="Barry K."/>
            <person name="Bills G."/>
            <person name="Bluhm B."/>
            <person name="Cannon C."/>
            <person name="Castanera R."/>
            <person name="Culley D."/>
            <person name="Daum C."/>
            <person name="Ezra D."/>
            <person name="Gonzalez J."/>
            <person name="Henrissat B."/>
            <person name="Kuo A."/>
            <person name="Liang C."/>
            <person name="Lipzen A."/>
            <person name="Lutzoni F."/>
            <person name="Magnuson J."/>
            <person name="Mondo S."/>
            <person name="Nolan M."/>
            <person name="Ohm R."/>
            <person name="Pangilinan J."/>
            <person name="Park H.-J."/>
            <person name="Ramirez L."/>
            <person name="Alfaro M."/>
            <person name="Sun H."/>
            <person name="Tritt A."/>
            <person name="Yoshinaga Y."/>
            <person name="Zwiers L.-H."/>
            <person name="Turgeon B."/>
            <person name="Goodwin S."/>
            <person name="Spatafora J."/>
            <person name="Crous P."/>
            <person name="Grigoriev I."/>
        </authorList>
    </citation>
    <scope>NUCLEOTIDE SEQUENCE [LARGE SCALE GENOMIC DNA]</scope>
    <source>
        <strain evidence="3">CBS 304.66</strain>
    </source>
</reference>
<dbReference type="Pfam" id="PF24864">
    <property type="entry name" value="DUF7730"/>
    <property type="match status" value="1"/>
</dbReference>
<dbReference type="Proteomes" id="UP000800093">
    <property type="component" value="Unassembled WGS sequence"/>
</dbReference>
<accession>A0A9P4MYV7</accession>
<proteinExistence type="predicted"/>
<feature type="non-terminal residue" evidence="2">
    <location>
        <position position="264"/>
    </location>
</feature>
<feature type="domain" description="DUF7730" evidence="1">
    <location>
        <begin position="55"/>
        <end position="263"/>
    </location>
</feature>
<sequence>MCILLLRLCFRGYSPCGNARHPNPRFSSHPPAPPRRASALTLSSTISSIELSRSRQSESLLMSRLPLELRQMIYEVVLGGRTVHISLFEDYPIYHLVGRKCSMQVCYHVVGRKMEETNLCFSIALLATCRQIYTEAINILYTANAFSFLGKQDCGMALAFLDHYLSPQRLDQLRVVNMHWDRITYPLVRNHTRNPVMRRNWDSSWKTLARMKGLQKLFVRVDMEIKPDSFYQQWDEWDRKLFECVKLVVRPTVFVITLPDPRCF</sequence>
<evidence type="ECO:0000313" key="2">
    <source>
        <dbReference type="EMBL" id="KAF2262995.1"/>
    </source>
</evidence>
<organism evidence="2 3">
    <name type="scientific">Lojkania enalia</name>
    <dbReference type="NCBI Taxonomy" id="147567"/>
    <lineage>
        <taxon>Eukaryota</taxon>
        <taxon>Fungi</taxon>
        <taxon>Dikarya</taxon>
        <taxon>Ascomycota</taxon>
        <taxon>Pezizomycotina</taxon>
        <taxon>Dothideomycetes</taxon>
        <taxon>Pleosporomycetidae</taxon>
        <taxon>Pleosporales</taxon>
        <taxon>Pleosporales incertae sedis</taxon>
        <taxon>Lojkania</taxon>
    </lineage>
</organism>
<dbReference type="OrthoDB" id="4757095at2759"/>